<dbReference type="Gene3D" id="3.40.50.300">
    <property type="entry name" value="P-loop containing nucleotide triphosphate hydrolases"/>
    <property type="match status" value="1"/>
</dbReference>
<keyword evidence="2" id="KW-0067">ATP-binding</keyword>
<dbReference type="EMBL" id="JAUKUA010000005">
    <property type="protein sequence ID" value="KAK0711571.1"/>
    <property type="molecule type" value="Genomic_DNA"/>
</dbReference>
<evidence type="ECO:0000313" key="5">
    <source>
        <dbReference type="Proteomes" id="UP001172102"/>
    </source>
</evidence>
<reference evidence="4" key="1">
    <citation type="submission" date="2023-06" db="EMBL/GenBank/DDBJ databases">
        <title>Genome-scale phylogeny and comparative genomics of the fungal order Sordariales.</title>
        <authorList>
            <consortium name="Lawrence Berkeley National Laboratory"/>
            <person name="Hensen N."/>
            <person name="Bonometti L."/>
            <person name="Westerberg I."/>
            <person name="Brannstrom I.O."/>
            <person name="Guillou S."/>
            <person name="Cros-Aarteil S."/>
            <person name="Calhoun S."/>
            <person name="Haridas S."/>
            <person name="Kuo A."/>
            <person name="Mondo S."/>
            <person name="Pangilinan J."/>
            <person name="Riley R."/>
            <person name="Labutti K."/>
            <person name="Andreopoulos B."/>
            <person name="Lipzen A."/>
            <person name="Chen C."/>
            <person name="Yanf M."/>
            <person name="Daum C."/>
            <person name="Ng V."/>
            <person name="Clum A."/>
            <person name="Steindorff A."/>
            <person name="Ohm R."/>
            <person name="Martin F."/>
            <person name="Silar P."/>
            <person name="Natvig D."/>
            <person name="Lalanne C."/>
            <person name="Gautier V."/>
            <person name="Ament-Velasquez S.L."/>
            <person name="Kruys A."/>
            <person name="Hutchinson M.I."/>
            <person name="Powell A.J."/>
            <person name="Barry K."/>
            <person name="Miller A.N."/>
            <person name="Grigoriev I.V."/>
            <person name="Debuchy R."/>
            <person name="Gladieux P."/>
            <person name="Thoren M.H."/>
            <person name="Johannesson H."/>
        </authorList>
    </citation>
    <scope>NUCLEOTIDE SEQUENCE</scope>
    <source>
        <strain evidence="4">SMH4607-1</strain>
    </source>
</reference>
<dbReference type="InterPro" id="IPR025662">
    <property type="entry name" value="Sigma_54_int_dom_ATP-bd_1"/>
</dbReference>
<evidence type="ECO:0000256" key="1">
    <source>
        <dbReference type="ARBA" id="ARBA00022741"/>
    </source>
</evidence>
<keyword evidence="1" id="KW-0547">Nucleotide-binding</keyword>
<dbReference type="AlphaFoldDB" id="A0AA40A980"/>
<dbReference type="InterPro" id="IPR027417">
    <property type="entry name" value="P-loop_NTPase"/>
</dbReference>
<dbReference type="GO" id="GO:0005524">
    <property type="term" value="F:ATP binding"/>
    <property type="evidence" value="ECO:0007669"/>
    <property type="project" value="UniProtKB-KW"/>
</dbReference>
<feature type="domain" description="Zeta toxin" evidence="3">
    <location>
        <begin position="33"/>
        <end position="228"/>
    </location>
</feature>
<gene>
    <name evidence="4" type="ORF">B0H67DRAFT_446805</name>
</gene>
<dbReference type="Proteomes" id="UP001172102">
    <property type="component" value="Unassembled WGS sequence"/>
</dbReference>
<feature type="non-terminal residue" evidence="4">
    <location>
        <position position="315"/>
    </location>
</feature>
<name>A0AA40A980_9PEZI</name>
<keyword evidence="5" id="KW-1185">Reference proteome</keyword>
<organism evidence="4 5">
    <name type="scientific">Lasiosphaeris hirsuta</name>
    <dbReference type="NCBI Taxonomy" id="260670"/>
    <lineage>
        <taxon>Eukaryota</taxon>
        <taxon>Fungi</taxon>
        <taxon>Dikarya</taxon>
        <taxon>Ascomycota</taxon>
        <taxon>Pezizomycotina</taxon>
        <taxon>Sordariomycetes</taxon>
        <taxon>Sordariomycetidae</taxon>
        <taxon>Sordariales</taxon>
        <taxon>Lasiosphaeriaceae</taxon>
        <taxon>Lasiosphaeris</taxon>
    </lineage>
</organism>
<accession>A0AA40A980</accession>
<dbReference type="InterPro" id="IPR010488">
    <property type="entry name" value="Zeta_toxin_domain"/>
</dbReference>
<sequence length="315" mass="34505">PPAWRLSAADRQAIFTSTILPAELAPHLSHHHQHDGKQPLAVLIVGQTGAGKTRLAPALRDALAARRRRAPAHLIADTYKTYHPHYAACLAAAPERASALASPDARAWLTMACAYAVAHRLDVLVESACRHPDDFCHLADVFHAGGYAVCAAVLAVPEALSRLGILVRYHRNAPEARSGGLPLRLTPQAVHDDSYRGLEYAARFLDEGPAADSVIVVRRNNMLVYKNERADGRVWRGDAGALRALEMERARALSEEEARTAREDVEELRKLRDPKVDAEIQEIEGLIEKLGVGHDGQLPTLEPLQATEFIPDDIE</sequence>
<evidence type="ECO:0000256" key="2">
    <source>
        <dbReference type="ARBA" id="ARBA00022840"/>
    </source>
</evidence>
<feature type="non-terminal residue" evidence="4">
    <location>
        <position position="1"/>
    </location>
</feature>
<evidence type="ECO:0000313" key="4">
    <source>
        <dbReference type="EMBL" id="KAK0711571.1"/>
    </source>
</evidence>
<comment type="caution">
    <text evidence="4">The sequence shown here is derived from an EMBL/GenBank/DDBJ whole genome shotgun (WGS) entry which is preliminary data.</text>
</comment>
<dbReference type="GO" id="GO:0016301">
    <property type="term" value="F:kinase activity"/>
    <property type="evidence" value="ECO:0007669"/>
    <property type="project" value="InterPro"/>
</dbReference>
<dbReference type="Pfam" id="PF06414">
    <property type="entry name" value="Zeta_toxin"/>
    <property type="match status" value="1"/>
</dbReference>
<proteinExistence type="predicted"/>
<dbReference type="SUPFAM" id="SSF52540">
    <property type="entry name" value="P-loop containing nucleoside triphosphate hydrolases"/>
    <property type="match status" value="1"/>
</dbReference>
<evidence type="ECO:0000259" key="3">
    <source>
        <dbReference type="Pfam" id="PF06414"/>
    </source>
</evidence>
<protein>
    <submittedName>
        <fullName evidence="4">Zeta toxin-domain-containing protein</fullName>
    </submittedName>
</protein>
<dbReference type="PROSITE" id="PS00675">
    <property type="entry name" value="SIGMA54_INTERACT_1"/>
    <property type="match status" value="1"/>
</dbReference>